<dbReference type="Gene3D" id="1.20.1280.50">
    <property type="match status" value="1"/>
</dbReference>
<dbReference type="PROSITE" id="PS50181">
    <property type="entry name" value="FBOX"/>
    <property type="match status" value="1"/>
</dbReference>
<sequence>MVTMEGKRNSISKNYLNNKQRPNWSDLPYDLLERIAVRLSLRELLSFRSACKQWRLASSKASGEIHASDETNSSEVVVWLLLYGNDPNCRLYDISCDKMYTIDFPELYGANCIASNGGWLLLYRNGGSMFFFCPFSRAKIDLPKFSHDDEEELMLMSHIIATFSSAPTYPDCIVCVVGTKIISTHHQSSLELNVLRRGASEWVKYKYDKSENLKNVFTYAVLCDDEILYLLDSKLLVLIFSLQDEKWLVRFIIPDDVIPDPSRVVGTIPFQSKREECTDQLKQKLGLKESDSLTTCGTTIQGSDSLTCIHNQDIQGDDEDEFSHKKGVWIQPRFFQLPANQTWSL</sequence>
<protein>
    <submittedName>
        <fullName evidence="2">F-box domain</fullName>
    </submittedName>
</protein>
<dbReference type="InterPro" id="IPR005174">
    <property type="entry name" value="KIB1-4_b-propeller"/>
</dbReference>
<dbReference type="SUPFAM" id="SSF81383">
    <property type="entry name" value="F-box domain"/>
    <property type="match status" value="1"/>
</dbReference>
<dbReference type="OrthoDB" id="784120at2759"/>
<reference evidence="2 3" key="1">
    <citation type="journal article" date="2017" name="Mol. Plant">
        <title>The Genome of Medicinal Plant Macleaya cordata Provides New Insights into Benzylisoquinoline Alkaloids Metabolism.</title>
        <authorList>
            <person name="Liu X."/>
            <person name="Liu Y."/>
            <person name="Huang P."/>
            <person name="Ma Y."/>
            <person name="Qing Z."/>
            <person name="Tang Q."/>
            <person name="Cao H."/>
            <person name="Cheng P."/>
            <person name="Zheng Y."/>
            <person name="Yuan Z."/>
            <person name="Zhou Y."/>
            <person name="Liu J."/>
            <person name="Tang Z."/>
            <person name="Zhuo Y."/>
            <person name="Zhang Y."/>
            <person name="Yu L."/>
            <person name="Huang J."/>
            <person name="Yang P."/>
            <person name="Peng Q."/>
            <person name="Zhang J."/>
            <person name="Jiang W."/>
            <person name="Zhang Z."/>
            <person name="Lin K."/>
            <person name="Ro D.K."/>
            <person name="Chen X."/>
            <person name="Xiong X."/>
            <person name="Shang Y."/>
            <person name="Huang S."/>
            <person name="Zeng J."/>
        </authorList>
    </citation>
    <scope>NUCLEOTIDE SEQUENCE [LARGE SCALE GENOMIC DNA]</scope>
    <source>
        <strain evidence="3">cv. BLH2017</strain>
        <tissue evidence="2">Root</tissue>
    </source>
</reference>
<evidence type="ECO:0000313" key="2">
    <source>
        <dbReference type="EMBL" id="OVA04378.1"/>
    </source>
</evidence>
<feature type="domain" description="F-box" evidence="1">
    <location>
        <begin position="21"/>
        <end position="55"/>
    </location>
</feature>
<evidence type="ECO:0000259" key="1">
    <source>
        <dbReference type="PROSITE" id="PS50181"/>
    </source>
</evidence>
<comment type="caution">
    <text evidence="2">The sequence shown here is derived from an EMBL/GenBank/DDBJ whole genome shotgun (WGS) entry which is preliminary data.</text>
</comment>
<dbReference type="PANTHER" id="PTHR33127">
    <property type="entry name" value="TRANSMEMBRANE PROTEIN"/>
    <property type="match status" value="1"/>
</dbReference>
<dbReference type="PANTHER" id="PTHR33127:SF20">
    <property type="entry name" value="F-BOX DOMAIN-CONTAINING PROTEIN"/>
    <property type="match status" value="1"/>
</dbReference>
<dbReference type="InterPro" id="IPR001810">
    <property type="entry name" value="F-box_dom"/>
</dbReference>
<dbReference type="Pfam" id="PF00646">
    <property type="entry name" value="F-box"/>
    <property type="match status" value="1"/>
</dbReference>
<dbReference type="SMART" id="SM00256">
    <property type="entry name" value="FBOX"/>
    <property type="match status" value="1"/>
</dbReference>
<evidence type="ECO:0000313" key="3">
    <source>
        <dbReference type="Proteomes" id="UP000195402"/>
    </source>
</evidence>
<dbReference type="EMBL" id="MVGT01003318">
    <property type="protein sequence ID" value="OVA04378.1"/>
    <property type="molecule type" value="Genomic_DNA"/>
</dbReference>
<dbReference type="InterPro" id="IPR036047">
    <property type="entry name" value="F-box-like_dom_sf"/>
</dbReference>
<gene>
    <name evidence="2" type="ORF">BVC80_1395g95</name>
</gene>
<dbReference type="Proteomes" id="UP000195402">
    <property type="component" value="Unassembled WGS sequence"/>
</dbReference>
<organism evidence="2 3">
    <name type="scientific">Macleaya cordata</name>
    <name type="common">Five-seeded plume-poppy</name>
    <name type="synonym">Bocconia cordata</name>
    <dbReference type="NCBI Taxonomy" id="56857"/>
    <lineage>
        <taxon>Eukaryota</taxon>
        <taxon>Viridiplantae</taxon>
        <taxon>Streptophyta</taxon>
        <taxon>Embryophyta</taxon>
        <taxon>Tracheophyta</taxon>
        <taxon>Spermatophyta</taxon>
        <taxon>Magnoliopsida</taxon>
        <taxon>Ranunculales</taxon>
        <taxon>Papaveraceae</taxon>
        <taxon>Papaveroideae</taxon>
        <taxon>Macleaya</taxon>
    </lineage>
</organism>
<dbReference type="Pfam" id="PF03478">
    <property type="entry name" value="Beta-prop_KIB1-4"/>
    <property type="match status" value="1"/>
</dbReference>
<keyword evidence="3" id="KW-1185">Reference proteome</keyword>
<accession>A0A200Q1P9</accession>
<dbReference type="OMA" id="GIWIQPR"/>
<dbReference type="AlphaFoldDB" id="A0A200Q1P9"/>
<name>A0A200Q1P9_MACCD</name>
<dbReference type="STRING" id="56857.A0A200Q1P9"/>
<dbReference type="InParanoid" id="A0A200Q1P9"/>
<proteinExistence type="predicted"/>